<comment type="pathway">
    <text evidence="2">Glycolipid biosynthesis; glycosylphosphatidylinositol-anchor biosynthesis.</text>
</comment>
<dbReference type="EC" id="2.4.-.-" evidence="12"/>
<evidence type="ECO:0000256" key="2">
    <source>
        <dbReference type="ARBA" id="ARBA00004687"/>
    </source>
</evidence>
<feature type="transmembrane region" description="Helical" evidence="10">
    <location>
        <begin position="179"/>
        <end position="203"/>
    </location>
</feature>
<evidence type="ECO:0000256" key="9">
    <source>
        <dbReference type="ARBA" id="ARBA00023136"/>
    </source>
</evidence>
<keyword evidence="7" id="KW-0256">Endoplasmic reticulum</keyword>
<evidence type="ECO:0000256" key="8">
    <source>
        <dbReference type="ARBA" id="ARBA00022989"/>
    </source>
</evidence>
<evidence type="ECO:0000256" key="7">
    <source>
        <dbReference type="ARBA" id="ARBA00022824"/>
    </source>
</evidence>
<dbReference type="PANTHER" id="PTHR12468:SF2">
    <property type="entry name" value="GPI MANNOSYLTRANSFERASE 2"/>
    <property type="match status" value="1"/>
</dbReference>
<evidence type="ECO:0000259" key="11">
    <source>
        <dbReference type="Pfam" id="PF13231"/>
    </source>
</evidence>
<gene>
    <name evidence="12" type="ORF">KP005_13735</name>
</gene>
<evidence type="ECO:0000256" key="4">
    <source>
        <dbReference type="ARBA" id="ARBA00022676"/>
    </source>
</evidence>
<feature type="domain" description="Glycosyltransferase RgtA/B/C/D-like" evidence="11">
    <location>
        <begin position="82"/>
        <end position="200"/>
    </location>
</feature>
<feature type="transmembrane region" description="Helical" evidence="10">
    <location>
        <begin position="135"/>
        <end position="167"/>
    </location>
</feature>
<keyword evidence="3" id="KW-0337">GPI-anchor biosynthesis</keyword>
<keyword evidence="4 12" id="KW-0328">Glycosyltransferase</keyword>
<comment type="subcellular location">
    <subcellularLocation>
        <location evidence="1">Endoplasmic reticulum membrane</location>
        <topology evidence="1">Multi-pass membrane protein</topology>
    </subcellularLocation>
</comment>
<dbReference type="EMBL" id="CP076724">
    <property type="protein sequence ID" value="QWV96428.1"/>
    <property type="molecule type" value="Genomic_DNA"/>
</dbReference>
<feature type="transmembrane region" description="Helical" evidence="10">
    <location>
        <begin position="7"/>
        <end position="30"/>
    </location>
</feature>
<evidence type="ECO:0000256" key="10">
    <source>
        <dbReference type="SAM" id="Phobius"/>
    </source>
</evidence>
<sequence>MNSYIKKLTIITVLTKAVILAVIWAGYYLVPFNVPAHYANFIYPIGEPVSLASAFKTWDANHYLYLADAWYSPYHISNAFYPLFPFLVRVVGSLTFGNNLVAGLILSTTFTVLSVVYLFRLIGKTHGEEVAYRSCLMLLAFPTSFYLGLVYTESLFLMLALMLLYYLRENKTTPSFICAFLLPLTRPTGILVIVPALAAILPCLRAKESFELKKLLTPAGFVAGYGTYLLLMDLSTGDPFAGFDAQKVFLANNSLLNLLHPIDWFLNNFVYLDFTLNGFSTSILNRVFFVFYAVVAVLSYKKLDKTMFAYLLVMGLVPAMTGSLTSYMRYVAMAFPLFVYLAIKLRGRMAYCYLIPCALVQVVFVLVHASSRWIA</sequence>
<evidence type="ECO:0000256" key="3">
    <source>
        <dbReference type="ARBA" id="ARBA00022502"/>
    </source>
</evidence>
<name>A0ABX8JDF6_9BACT</name>
<keyword evidence="8 10" id="KW-1133">Transmembrane helix</keyword>
<protein>
    <submittedName>
        <fullName evidence="12">Glycosyltransferase family 39 protein</fullName>
        <ecNumber evidence="12">2.4.-.-</ecNumber>
    </submittedName>
</protein>
<evidence type="ECO:0000313" key="12">
    <source>
        <dbReference type="EMBL" id="QWV96428.1"/>
    </source>
</evidence>
<feature type="transmembrane region" description="Helical" evidence="10">
    <location>
        <begin position="307"/>
        <end position="328"/>
    </location>
</feature>
<dbReference type="InterPro" id="IPR007315">
    <property type="entry name" value="PIG-V/Gpi18"/>
</dbReference>
<keyword evidence="6 10" id="KW-0812">Transmembrane</keyword>
<evidence type="ECO:0000256" key="6">
    <source>
        <dbReference type="ARBA" id="ARBA00022692"/>
    </source>
</evidence>
<proteinExistence type="predicted"/>
<keyword evidence="5 12" id="KW-0808">Transferase</keyword>
<evidence type="ECO:0000256" key="1">
    <source>
        <dbReference type="ARBA" id="ARBA00004477"/>
    </source>
</evidence>
<evidence type="ECO:0000313" key="13">
    <source>
        <dbReference type="Proteomes" id="UP000683493"/>
    </source>
</evidence>
<evidence type="ECO:0000256" key="5">
    <source>
        <dbReference type="ARBA" id="ARBA00022679"/>
    </source>
</evidence>
<reference evidence="12 13" key="1">
    <citation type="submission" date="2021-06" db="EMBL/GenBank/DDBJ databases">
        <title>Gemonas diversity in paddy soil.</title>
        <authorList>
            <person name="Liu G."/>
        </authorList>
    </citation>
    <scope>NUCLEOTIDE SEQUENCE [LARGE SCALE GENOMIC DNA]</scope>
    <source>
        <strain evidence="12 13">RG29</strain>
    </source>
</reference>
<feature type="transmembrane region" description="Helical" evidence="10">
    <location>
        <begin position="100"/>
        <end position="123"/>
    </location>
</feature>
<dbReference type="InterPro" id="IPR038731">
    <property type="entry name" value="RgtA/B/C-like"/>
</dbReference>
<dbReference type="PANTHER" id="PTHR12468">
    <property type="entry name" value="GPI MANNOSYLTRANSFERASE 2"/>
    <property type="match status" value="1"/>
</dbReference>
<organism evidence="12 13">
    <name type="scientific">Geomonas diazotrophica</name>
    <dbReference type="NCBI Taxonomy" id="2843197"/>
    <lineage>
        <taxon>Bacteria</taxon>
        <taxon>Pseudomonadati</taxon>
        <taxon>Thermodesulfobacteriota</taxon>
        <taxon>Desulfuromonadia</taxon>
        <taxon>Geobacterales</taxon>
        <taxon>Geobacteraceae</taxon>
        <taxon>Geomonas</taxon>
    </lineage>
</organism>
<dbReference type="GO" id="GO:0016757">
    <property type="term" value="F:glycosyltransferase activity"/>
    <property type="evidence" value="ECO:0007669"/>
    <property type="project" value="UniProtKB-KW"/>
</dbReference>
<feature type="transmembrane region" description="Helical" evidence="10">
    <location>
        <begin position="283"/>
        <end position="300"/>
    </location>
</feature>
<dbReference type="Pfam" id="PF13231">
    <property type="entry name" value="PMT_2"/>
    <property type="match status" value="1"/>
</dbReference>
<keyword evidence="13" id="KW-1185">Reference proteome</keyword>
<accession>A0ABX8JDF6</accession>
<dbReference type="Proteomes" id="UP000683493">
    <property type="component" value="Chromosome"/>
</dbReference>
<keyword evidence="9 10" id="KW-0472">Membrane</keyword>
<feature type="transmembrane region" description="Helical" evidence="10">
    <location>
        <begin position="348"/>
        <end position="369"/>
    </location>
</feature>